<dbReference type="PROSITE" id="PS51044">
    <property type="entry name" value="ZF_SP_RING"/>
    <property type="match status" value="1"/>
</dbReference>
<evidence type="ECO:0000256" key="1">
    <source>
        <dbReference type="ARBA" id="ARBA00022723"/>
    </source>
</evidence>
<dbReference type="GO" id="GO:0016925">
    <property type="term" value="P:protein sumoylation"/>
    <property type="evidence" value="ECO:0007669"/>
    <property type="project" value="TreeGrafter"/>
</dbReference>
<dbReference type="GO" id="GO:0061665">
    <property type="term" value="F:SUMO ligase activity"/>
    <property type="evidence" value="ECO:0007669"/>
    <property type="project" value="TreeGrafter"/>
</dbReference>
<gene>
    <name evidence="7" type="ORF">RSOLAG22IIIB_09379</name>
</gene>
<dbReference type="EMBL" id="CYGV01001220">
    <property type="protein sequence ID" value="CUA71156.1"/>
    <property type="molecule type" value="Genomic_DNA"/>
</dbReference>
<keyword evidence="1" id="KW-0479">Metal-binding</keyword>
<feature type="domain" description="SP-RING-type" evidence="6">
    <location>
        <begin position="161"/>
        <end position="251"/>
    </location>
</feature>
<reference evidence="7 8" key="1">
    <citation type="submission" date="2015-07" db="EMBL/GenBank/DDBJ databases">
        <authorList>
            <person name="Noorani M."/>
        </authorList>
    </citation>
    <scope>NUCLEOTIDE SEQUENCE [LARGE SCALE GENOMIC DNA]</scope>
    <source>
        <strain evidence="7">BBA 69670</strain>
    </source>
</reference>
<dbReference type="Pfam" id="PF02891">
    <property type="entry name" value="zf-MIZ"/>
    <property type="match status" value="1"/>
</dbReference>
<dbReference type="GO" id="GO:0016874">
    <property type="term" value="F:ligase activity"/>
    <property type="evidence" value="ECO:0007669"/>
    <property type="project" value="UniProtKB-KW"/>
</dbReference>
<dbReference type="Proteomes" id="UP000044841">
    <property type="component" value="Unassembled WGS sequence"/>
</dbReference>
<accession>A0A0K6FY11</accession>
<evidence type="ECO:0000313" key="7">
    <source>
        <dbReference type="EMBL" id="CUA71156.1"/>
    </source>
</evidence>
<proteinExistence type="predicted"/>
<evidence type="ECO:0000256" key="4">
    <source>
        <dbReference type="PROSITE-ProRule" id="PRU00452"/>
    </source>
</evidence>
<name>A0A0K6FY11_9AGAM</name>
<feature type="transmembrane region" description="Helical" evidence="5">
    <location>
        <begin position="308"/>
        <end position="327"/>
    </location>
</feature>
<dbReference type="PANTHER" id="PTHR10782">
    <property type="entry name" value="ZINC FINGER MIZ DOMAIN-CONTAINING PROTEIN"/>
    <property type="match status" value="1"/>
</dbReference>
<evidence type="ECO:0000256" key="5">
    <source>
        <dbReference type="SAM" id="Phobius"/>
    </source>
</evidence>
<evidence type="ECO:0000256" key="3">
    <source>
        <dbReference type="ARBA" id="ARBA00022833"/>
    </source>
</evidence>
<keyword evidence="8" id="KW-1185">Reference proteome</keyword>
<dbReference type="GO" id="GO:0008270">
    <property type="term" value="F:zinc ion binding"/>
    <property type="evidence" value="ECO:0007669"/>
    <property type="project" value="UniProtKB-KW"/>
</dbReference>
<dbReference type="AlphaFoldDB" id="A0A0K6FY11"/>
<organism evidence="7 8">
    <name type="scientific">Rhizoctonia solani</name>
    <dbReference type="NCBI Taxonomy" id="456999"/>
    <lineage>
        <taxon>Eukaryota</taxon>
        <taxon>Fungi</taxon>
        <taxon>Dikarya</taxon>
        <taxon>Basidiomycota</taxon>
        <taxon>Agaricomycotina</taxon>
        <taxon>Agaricomycetes</taxon>
        <taxon>Cantharellales</taxon>
        <taxon>Ceratobasidiaceae</taxon>
        <taxon>Rhizoctonia</taxon>
    </lineage>
</organism>
<keyword evidence="3" id="KW-0862">Zinc</keyword>
<sequence>MQYALSRIGFTILNSSTNRSTPIVVTSPVAEQKELSVSEFQIRLRDNIRVRAERVGDAGLAFAQFVQGDVENAISCVWLSLPPGFGCDQSHRPKPDSPPPVLLQDWFPTTPAGTEPRNSTYKRRGNNSIAMDERSIAREVRALRRLPFTEVRQSIIQSMQGNHDVESQRHALNLRCPLSQFRIRDPARFSGCTHYQCFDATAFLMVTHRARTRGTANLRCPICERNVNQRDMVIDLYFDDILRRAPVTTNEVFLQVNGEWRTRDGQFASLREAVRVTINYTNVPANPPPRPTRNGQLPRPNPAELECLAIFSIIGFVWSIFMIHRLLNWLNLV</sequence>
<dbReference type="InterPro" id="IPR013083">
    <property type="entry name" value="Znf_RING/FYVE/PHD"/>
</dbReference>
<keyword evidence="7" id="KW-0436">Ligase</keyword>
<keyword evidence="2 4" id="KW-0863">Zinc-finger</keyword>
<dbReference type="InterPro" id="IPR004181">
    <property type="entry name" value="Znf_MIZ"/>
</dbReference>
<dbReference type="GO" id="GO:0000785">
    <property type="term" value="C:chromatin"/>
    <property type="evidence" value="ECO:0007669"/>
    <property type="project" value="TreeGrafter"/>
</dbReference>
<dbReference type="PANTHER" id="PTHR10782:SF4">
    <property type="entry name" value="TONALLI, ISOFORM E"/>
    <property type="match status" value="1"/>
</dbReference>
<evidence type="ECO:0000313" key="8">
    <source>
        <dbReference type="Proteomes" id="UP000044841"/>
    </source>
</evidence>
<dbReference type="Gene3D" id="3.30.40.10">
    <property type="entry name" value="Zinc/RING finger domain, C3HC4 (zinc finger)"/>
    <property type="match status" value="1"/>
</dbReference>
<evidence type="ECO:0000256" key="2">
    <source>
        <dbReference type="ARBA" id="ARBA00022771"/>
    </source>
</evidence>
<protein>
    <submittedName>
        <fullName evidence="7">E3 SUMO-protein ligase pli1 [Schizosaccharomyces pombe 972h-]</fullName>
    </submittedName>
</protein>
<evidence type="ECO:0000259" key="6">
    <source>
        <dbReference type="PROSITE" id="PS51044"/>
    </source>
</evidence>
<keyword evidence="5" id="KW-0472">Membrane</keyword>
<keyword evidence="5" id="KW-1133">Transmembrane helix</keyword>
<keyword evidence="5" id="KW-0812">Transmembrane</keyword>